<dbReference type="PRINTS" id="PR00081">
    <property type="entry name" value="GDHRDH"/>
</dbReference>
<reference evidence="4 5" key="1">
    <citation type="journal article" date="2011" name="Stand. Genomic Sci.">
        <title>Complete genome sequence of Weeksella virosa type strain (9751).</title>
        <authorList>
            <person name="Lang E."/>
            <person name="Teshima H."/>
            <person name="Lucas S."/>
            <person name="Lapidus A."/>
            <person name="Hammon N."/>
            <person name="Deshpande S."/>
            <person name="Nolan M."/>
            <person name="Cheng J.F."/>
            <person name="Pitluck S."/>
            <person name="Liolios K."/>
            <person name="Pagani I."/>
            <person name="Mikhailova N."/>
            <person name="Ivanova N."/>
            <person name="Mavromatis K."/>
            <person name="Pati A."/>
            <person name="Tapia R."/>
            <person name="Han C."/>
            <person name="Goodwin L."/>
            <person name="Chen A."/>
            <person name="Palaniappan K."/>
            <person name="Land M."/>
            <person name="Hauser L."/>
            <person name="Chang Y.J."/>
            <person name="Jeffries C.D."/>
            <person name="Brambilla E.M."/>
            <person name="Kopitz M."/>
            <person name="Rohde M."/>
            <person name="Goker M."/>
            <person name="Tindall B.J."/>
            <person name="Detter J.C."/>
            <person name="Woyke T."/>
            <person name="Bristow J."/>
            <person name="Eisen J.A."/>
            <person name="Markowitz V."/>
            <person name="Hugenholtz P."/>
            <person name="Klenk H.P."/>
            <person name="Kyrpides N.C."/>
        </authorList>
    </citation>
    <scope>NUCLEOTIDE SEQUENCE [LARGE SCALE GENOMIC DNA]</scope>
    <source>
        <strain evidence="5">ATCC 43766 / DSM 16922 / JCM 21250 / NBRC 16016 / NCTC 11634 / CL345/78</strain>
    </source>
</reference>
<dbReference type="STRING" id="865938.Weevi_1426"/>
<dbReference type="eggNOG" id="COG4221">
    <property type="taxonomic scope" value="Bacteria"/>
</dbReference>
<gene>
    <name evidence="4" type="ordered locus">Weevi_1426</name>
</gene>
<dbReference type="PANTHER" id="PTHR43976">
    <property type="entry name" value="SHORT CHAIN DEHYDROGENASE"/>
    <property type="match status" value="1"/>
</dbReference>
<evidence type="ECO:0000313" key="5">
    <source>
        <dbReference type="Proteomes" id="UP000008641"/>
    </source>
</evidence>
<comment type="similarity">
    <text evidence="1 3">Belongs to the short-chain dehydrogenases/reductases (SDR) family.</text>
</comment>
<accession>F0NYD0</accession>
<evidence type="ECO:0000313" key="4">
    <source>
        <dbReference type="EMBL" id="ADX68127.1"/>
    </source>
</evidence>
<dbReference type="Proteomes" id="UP000008641">
    <property type="component" value="Chromosome"/>
</dbReference>
<keyword evidence="2" id="KW-0560">Oxidoreductase</keyword>
<dbReference type="Pfam" id="PF00106">
    <property type="entry name" value="adh_short"/>
    <property type="match status" value="1"/>
</dbReference>
<proteinExistence type="inferred from homology"/>
<dbReference type="PANTHER" id="PTHR43976:SF16">
    <property type="entry name" value="SHORT-CHAIN DEHYDROGENASE_REDUCTASE FAMILY PROTEIN"/>
    <property type="match status" value="1"/>
</dbReference>
<dbReference type="RefSeq" id="WP_013598516.1">
    <property type="nucleotide sequence ID" value="NC_015144.1"/>
</dbReference>
<dbReference type="EMBL" id="CP002455">
    <property type="protein sequence ID" value="ADX68127.1"/>
    <property type="molecule type" value="Genomic_DNA"/>
</dbReference>
<dbReference type="KEGG" id="wvi:Weevi_1426"/>
<dbReference type="InterPro" id="IPR036291">
    <property type="entry name" value="NAD(P)-bd_dom_sf"/>
</dbReference>
<name>F0NYD0_WEEVC</name>
<dbReference type="InterPro" id="IPR002347">
    <property type="entry name" value="SDR_fam"/>
</dbReference>
<dbReference type="Gene3D" id="3.40.50.720">
    <property type="entry name" value="NAD(P)-binding Rossmann-like Domain"/>
    <property type="match status" value="1"/>
</dbReference>
<dbReference type="AlphaFoldDB" id="F0NYD0"/>
<evidence type="ECO:0000256" key="3">
    <source>
        <dbReference type="RuleBase" id="RU000363"/>
    </source>
</evidence>
<evidence type="ECO:0000256" key="2">
    <source>
        <dbReference type="ARBA" id="ARBA00023002"/>
    </source>
</evidence>
<evidence type="ECO:0000256" key="1">
    <source>
        <dbReference type="ARBA" id="ARBA00006484"/>
    </source>
</evidence>
<keyword evidence="5" id="KW-1185">Reference proteome</keyword>
<dbReference type="SUPFAM" id="SSF51735">
    <property type="entry name" value="NAD(P)-binding Rossmann-fold domains"/>
    <property type="match status" value="1"/>
</dbReference>
<dbReference type="PRINTS" id="PR00080">
    <property type="entry name" value="SDRFAMILY"/>
</dbReference>
<sequence length="265" mass="30047">MQQKVIVITGSSAGVGLTLANYFQSKGHIVYGLSRTMHGKETFHHLPTDVTNKENVYKSIETILHEQKRIDVLINNAGIGMLGAVEDASKEDVDKLFNVNIFGSLYTIQAVLPHMRAQKYGWIFNVSSIASNHALPFRGYYSASKSVIDRLTEALRLENRKTGVKIATLNFGDIRTNIAESRVKSTVSAFHKDKFFAVVEEIDKEVENGTPPEKLIPIIEKLLNKKNLKPHYYIGKRMQKLSVRLKYMLSQKRFENILAKYSKMN</sequence>
<dbReference type="GO" id="GO:0016491">
    <property type="term" value="F:oxidoreductase activity"/>
    <property type="evidence" value="ECO:0007669"/>
    <property type="project" value="UniProtKB-KW"/>
</dbReference>
<protein>
    <submittedName>
        <fullName evidence="4">Short-chain dehydrogenase/reductase SDR</fullName>
    </submittedName>
</protein>
<dbReference type="HOGENOM" id="CLU_010194_2_9_10"/>
<organism evidence="4 5">
    <name type="scientific">Weeksella virosa (strain ATCC 43766 / DSM 16922 / JCM 21250 / CCUG 30538 / CDC 9751 / IAM 14551 / NBRC 16016 / NCTC 11634 / CL345/78)</name>
    <dbReference type="NCBI Taxonomy" id="865938"/>
    <lineage>
        <taxon>Bacteria</taxon>
        <taxon>Pseudomonadati</taxon>
        <taxon>Bacteroidota</taxon>
        <taxon>Flavobacteriia</taxon>
        <taxon>Flavobacteriales</taxon>
        <taxon>Weeksellaceae</taxon>
        <taxon>Weeksella</taxon>
    </lineage>
</organism>
<dbReference type="InterPro" id="IPR051911">
    <property type="entry name" value="SDR_oxidoreductase"/>
</dbReference>
<reference evidence="5" key="2">
    <citation type="journal article" date="2011" name="Stand. Genomic Sci.">
        <title>Complete genome sequence of Weeksella virosa type strain (9751T).</title>
        <authorList>
            <person name="Lang E."/>
            <person name="Teshima H."/>
            <person name="Lucas S."/>
            <person name="Lapidus A."/>
            <person name="Hammon N."/>
            <person name="Deshpande S."/>
            <person name="Nolan M."/>
            <person name="Cheng J."/>
            <person name="Pitluck S."/>
            <person name="Liolios K."/>
            <person name="Pagani I."/>
            <person name="Mikhailova N."/>
            <person name="Ivanova N."/>
            <person name="Mavromatis K."/>
            <person name="Pati A."/>
            <person name="Tapia R."/>
            <person name="Han C."/>
            <person name="Goodwin L."/>
            <person name="Chen A."/>
            <person name="Palaniappan K."/>
            <person name="Land M."/>
            <person name="Hauser L."/>
            <person name="Chang Y."/>
            <person name="Jeffries C."/>
            <person name="Brambilla E."/>
            <person name="Kopitz M."/>
            <person name="Rohde M."/>
            <person name="Goker M."/>
            <person name="Tindall B."/>
            <person name="Detter J."/>
            <person name="Woyke T."/>
            <person name="Bristow J."/>
            <person name="Eisen J."/>
            <person name="Markowitz V."/>
            <person name="Hugenholtz P."/>
            <person name="Klenk H."/>
            <person name="Kyrpides N."/>
        </authorList>
    </citation>
    <scope>NUCLEOTIDE SEQUENCE [LARGE SCALE GENOMIC DNA]</scope>
    <source>
        <strain evidence="5">ATCC 43766 / DSM 16922 / JCM 21250 / NBRC 16016 / NCTC 11634 / CL345/78</strain>
    </source>
</reference>